<protein>
    <submittedName>
        <fullName evidence="1">Uncharacterized protein</fullName>
    </submittedName>
</protein>
<evidence type="ECO:0000313" key="2">
    <source>
        <dbReference type="Proteomes" id="UP000194499"/>
    </source>
</evidence>
<accession>A0A3P1C7C3</accession>
<sequence>MEKLPPLIQNIREDSEVVLMNYSHEFWRDPFGGLRIRLPKEIAIVSDFIENLDEDEADEYIEVLDHVVEGKYPSYELEYNAAAVFIEPKYTSAINYYISPPNNQCKLETSEFRRLLLLWRNKVMTEGRDIEVD</sequence>
<proteinExistence type="predicted"/>
<evidence type="ECO:0000313" key="1">
    <source>
        <dbReference type="EMBL" id="SMD83051.1"/>
    </source>
</evidence>
<organism evidence="1 2">
    <name type="scientific">Bacillus pacificus</name>
    <dbReference type="NCBI Taxonomy" id="2026187"/>
    <lineage>
        <taxon>Bacteria</taxon>
        <taxon>Bacillati</taxon>
        <taxon>Bacillota</taxon>
        <taxon>Bacilli</taxon>
        <taxon>Bacillales</taxon>
        <taxon>Bacillaceae</taxon>
        <taxon>Bacillus</taxon>
        <taxon>Bacillus cereus group</taxon>
    </lineage>
</organism>
<dbReference type="AlphaFoldDB" id="A0A1Y5Z7S2"/>
<dbReference type="RefSeq" id="WP_014893454.1">
    <property type="nucleotide sequence ID" value="NZ_CP093424.1"/>
</dbReference>
<dbReference type="Proteomes" id="UP000194499">
    <property type="component" value="Unassembled WGS sequence"/>
</dbReference>
<dbReference type="EMBL" id="FWZB01000030">
    <property type="protein sequence ID" value="SMD83051.1"/>
    <property type="molecule type" value="Genomic_DNA"/>
</dbReference>
<name>A0A1Y5Z7S2_9BACI</name>
<gene>
    <name evidence="1" type="ORF">BACERE00191_01429</name>
</gene>
<reference evidence="2" key="1">
    <citation type="submission" date="2017-04" db="EMBL/GenBank/DDBJ databases">
        <authorList>
            <person name="Criscuolo A."/>
        </authorList>
    </citation>
    <scope>NUCLEOTIDE SEQUENCE [LARGE SCALE GENOMIC DNA]</scope>
</reference>
<accession>A0A1Y5Z7S2</accession>